<name>A0A9W8LMC3_9FUNG</name>
<accession>A0A9W8LMC3</accession>
<feature type="domain" description="SMP-LTD" evidence="11">
    <location>
        <begin position="1"/>
        <end position="194"/>
    </location>
</feature>
<keyword evidence="9" id="KW-0472">Membrane</keyword>
<keyword evidence="4" id="KW-0812">Transmembrane</keyword>
<evidence type="ECO:0000256" key="2">
    <source>
        <dbReference type="ARBA" id="ARBA00022448"/>
    </source>
</evidence>
<feature type="compositionally biased region" description="Basic and acidic residues" evidence="10">
    <location>
        <begin position="207"/>
        <end position="216"/>
    </location>
</feature>
<feature type="region of interest" description="Disordered" evidence="10">
    <location>
        <begin position="207"/>
        <end position="262"/>
    </location>
</feature>
<dbReference type="CDD" id="cd21673">
    <property type="entry name" value="SMP_Mdm34"/>
    <property type="match status" value="1"/>
</dbReference>
<dbReference type="GO" id="GO:0015914">
    <property type="term" value="P:phospholipid transport"/>
    <property type="evidence" value="ECO:0007669"/>
    <property type="project" value="TreeGrafter"/>
</dbReference>
<dbReference type="PANTHER" id="PTHR28185">
    <property type="entry name" value="MITOCHONDRIAL DISTRIBUTION AND MORPHOLOGY PROTEIN 34"/>
    <property type="match status" value="1"/>
</dbReference>
<evidence type="ECO:0000256" key="5">
    <source>
        <dbReference type="ARBA" id="ARBA00022787"/>
    </source>
</evidence>
<keyword evidence="8" id="KW-0496">Mitochondrion</keyword>
<keyword evidence="2" id="KW-0813">Transport</keyword>
<dbReference type="PROSITE" id="PS51847">
    <property type="entry name" value="SMP"/>
    <property type="match status" value="1"/>
</dbReference>
<evidence type="ECO:0000256" key="9">
    <source>
        <dbReference type="ARBA" id="ARBA00023136"/>
    </source>
</evidence>
<keyword evidence="3" id="KW-1134">Transmembrane beta strand</keyword>
<evidence type="ECO:0000256" key="8">
    <source>
        <dbReference type="ARBA" id="ARBA00023128"/>
    </source>
</evidence>
<dbReference type="Proteomes" id="UP001140217">
    <property type="component" value="Unassembled WGS sequence"/>
</dbReference>
<keyword evidence="6" id="KW-0445">Lipid transport</keyword>
<sequence length="558" mass="60033">MSFRFNWGDFPPEFNAEALEMLTRALNEGGNKPPNLVGPIVAKELDLGSQAPQLDILEISELDETRFRAMFRMRYEGDGFLVLQTQVQANPLRLETSDLPTMPTVGVVAAAEPLVVPMLLRISGLRLNGIVVLAVSKDDGITLVFRSDPLVSVEVHSTFDSVPSVRRMLQREIEATLRSLFRDDLPVIVHAMSVSEIRRAREAKERARREHIERQQQRIRLQHARTSSVSDAWTARGAGSGSGSGSGPGSGAASATLQPPPPIAQHLMASQLHQRLVELSQENRRARAADSAVDGEEPGHGLRTPPPNPSNTFATPRAPRAGLHGHWSPDLSDGASAHSADLEALLGDDWARAAAAAEMGLYHHHYRRLGRAQPDQSEAGLGDLQNGVVLRPSDNAVAARLASLMSMGHTLSPYTRRFTHTTMRADVNPRLGHYAPRHSSSAYARPGPDHPPLDGAAAGSPPSSSPPQQLLAGAFSQPVSSSSDMPAFRDPRHHHHHHHPVSAGAMSASPFPLATSVTPPGAASAGAGVRSPFSRNRALRRKVHRVGQISLSAGSAEE</sequence>
<dbReference type="Pfam" id="PF26545">
    <property type="entry name" value="Mdm34_N"/>
    <property type="match status" value="1"/>
</dbReference>
<dbReference type="PANTHER" id="PTHR28185:SF1">
    <property type="entry name" value="MITOCHONDRIAL DISTRIBUTION AND MORPHOLOGY PROTEIN 34"/>
    <property type="match status" value="1"/>
</dbReference>
<keyword evidence="5" id="KW-1000">Mitochondrion outer membrane</keyword>
<dbReference type="InterPro" id="IPR027536">
    <property type="entry name" value="MDM34"/>
</dbReference>
<feature type="compositionally biased region" description="Basic residues" evidence="10">
    <location>
        <begin position="491"/>
        <end position="500"/>
    </location>
</feature>
<feature type="compositionally biased region" description="Polar residues" evidence="10">
    <location>
        <begin position="549"/>
        <end position="558"/>
    </location>
</feature>
<evidence type="ECO:0000256" key="7">
    <source>
        <dbReference type="ARBA" id="ARBA00023121"/>
    </source>
</evidence>
<comment type="subcellular location">
    <subcellularLocation>
        <location evidence="1">Membrane</location>
    </subcellularLocation>
</comment>
<evidence type="ECO:0000256" key="6">
    <source>
        <dbReference type="ARBA" id="ARBA00023055"/>
    </source>
</evidence>
<dbReference type="OrthoDB" id="17927at2759"/>
<evidence type="ECO:0000256" key="10">
    <source>
        <dbReference type="SAM" id="MobiDB-lite"/>
    </source>
</evidence>
<feature type="region of interest" description="Disordered" evidence="10">
    <location>
        <begin position="422"/>
        <end position="558"/>
    </location>
</feature>
<evidence type="ECO:0000256" key="1">
    <source>
        <dbReference type="ARBA" id="ARBA00004370"/>
    </source>
</evidence>
<feature type="compositionally biased region" description="Gly residues" evidence="10">
    <location>
        <begin position="238"/>
        <end position="250"/>
    </location>
</feature>
<dbReference type="GO" id="GO:0008289">
    <property type="term" value="F:lipid binding"/>
    <property type="evidence" value="ECO:0007669"/>
    <property type="project" value="UniProtKB-KW"/>
</dbReference>
<feature type="region of interest" description="Disordered" evidence="10">
    <location>
        <begin position="282"/>
        <end position="335"/>
    </location>
</feature>
<evidence type="ECO:0000313" key="12">
    <source>
        <dbReference type="EMBL" id="KAJ2785046.1"/>
    </source>
</evidence>
<feature type="compositionally biased region" description="Low complexity" evidence="10">
    <location>
        <begin position="453"/>
        <end position="473"/>
    </location>
</feature>
<comment type="caution">
    <text evidence="12">The sequence shown here is derived from an EMBL/GenBank/DDBJ whole genome shotgun (WGS) entry which is preliminary data.</text>
</comment>
<evidence type="ECO:0000313" key="13">
    <source>
        <dbReference type="Proteomes" id="UP001140217"/>
    </source>
</evidence>
<keyword evidence="13" id="KW-1185">Reference proteome</keyword>
<dbReference type="EMBL" id="JANBUL010000016">
    <property type="protein sequence ID" value="KAJ2785046.1"/>
    <property type="molecule type" value="Genomic_DNA"/>
</dbReference>
<dbReference type="InterPro" id="IPR058825">
    <property type="entry name" value="MDM34_N"/>
</dbReference>
<evidence type="ECO:0000256" key="3">
    <source>
        <dbReference type="ARBA" id="ARBA00022452"/>
    </source>
</evidence>
<dbReference type="GO" id="GO:0007005">
    <property type="term" value="P:mitochondrion organization"/>
    <property type="evidence" value="ECO:0007669"/>
    <property type="project" value="InterPro"/>
</dbReference>
<dbReference type="GO" id="GO:0032865">
    <property type="term" value="C:ERMES complex"/>
    <property type="evidence" value="ECO:0007669"/>
    <property type="project" value="InterPro"/>
</dbReference>
<gene>
    <name evidence="12" type="primary">MDM34</name>
    <name evidence="12" type="ORF">H4R18_000754</name>
</gene>
<evidence type="ECO:0000256" key="4">
    <source>
        <dbReference type="ARBA" id="ARBA00022692"/>
    </source>
</evidence>
<dbReference type="AlphaFoldDB" id="A0A9W8LMC3"/>
<organism evidence="12 13">
    <name type="scientific">Coemansia javaensis</name>
    <dbReference type="NCBI Taxonomy" id="2761396"/>
    <lineage>
        <taxon>Eukaryota</taxon>
        <taxon>Fungi</taxon>
        <taxon>Fungi incertae sedis</taxon>
        <taxon>Zoopagomycota</taxon>
        <taxon>Kickxellomycotina</taxon>
        <taxon>Kickxellomycetes</taxon>
        <taxon>Kickxellales</taxon>
        <taxon>Kickxellaceae</taxon>
        <taxon>Coemansia</taxon>
    </lineage>
</organism>
<dbReference type="InterPro" id="IPR031468">
    <property type="entry name" value="SMP_LBD"/>
</dbReference>
<proteinExistence type="predicted"/>
<dbReference type="GO" id="GO:1990456">
    <property type="term" value="P:mitochondrion-endoplasmic reticulum membrane tethering"/>
    <property type="evidence" value="ECO:0007669"/>
    <property type="project" value="TreeGrafter"/>
</dbReference>
<keyword evidence="7" id="KW-0446">Lipid-binding</keyword>
<protein>
    <submittedName>
        <fullName evidence="12">ERMES complex subunit</fullName>
    </submittedName>
</protein>
<reference evidence="12" key="1">
    <citation type="submission" date="2022-07" db="EMBL/GenBank/DDBJ databases">
        <title>Phylogenomic reconstructions and comparative analyses of Kickxellomycotina fungi.</title>
        <authorList>
            <person name="Reynolds N.K."/>
            <person name="Stajich J.E."/>
            <person name="Barry K."/>
            <person name="Grigoriev I.V."/>
            <person name="Crous P."/>
            <person name="Smith M.E."/>
        </authorList>
    </citation>
    <scope>NUCLEOTIDE SEQUENCE</scope>
    <source>
        <strain evidence="12">NBRC 105414</strain>
    </source>
</reference>
<evidence type="ECO:0000259" key="11">
    <source>
        <dbReference type="PROSITE" id="PS51847"/>
    </source>
</evidence>